<gene>
    <name evidence="2" type="ORF">BO87DRAFT_351854</name>
</gene>
<keyword evidence="3" id="KW-1185">Reference proteome</keyword>
<accession>A0A318ZC16</accession>
<feature type="non-terminal residue" evidence="2">
    <location>
        <position position="155"/>
    </location>
</feature>
<feature type="compositionally biased region" description="Polar residues" evidence="1">
    <location>
        <begin position="102"/>
        <end position="118"/>
    </location>
</feature>
<evidence type="ECO:0000313" key="2">
    <source>
        <dbReference type="EMBL" id="PYH37818.1"/>
    </source>
</evidence>
<feature type="region of interest" description="Disordered" evidence="1">
    <location>
        <begin position="96"/>
        <end position="155"/>
    </location>
</feature>
<dbReference type="SUPFAM" id="SSF57850">
    <property type="entry name" value="RING/U-box"/>
    <property type="match status" value="1"/>
</dbReference>
<sequence length="155" mass="17120">RLHDAGDEIIELLQEALGNSISDSQYPSSKVYNRPHGFFCGICFTCIYGIAYDCSICQNFLACRKCYGQIDIYLGDQPVPGPDAHVHKFQLWDSGEPEFQDTWPTSPSDVNEWSSQGPDNHAGSDANDLILEDPPGSVGSSTASGSKNHDDRWYN</sequence>
<dbReference type="RefSeq" id="XP_025483296.1">
    <property type="nucleotide sequence ID" value="XM_025621158.1"/>
</dbReference>
<evidence type="ECO:0000256" key="1">
    <source>
        <dbReference type="SAM" id="MobiDB-lite"/>
    </source>
</evidence>
<name>A0A318ZC16_ASPNB</name>
<proteinExistence type="predicted"/>
<evidence type="ECO:0000313" key="3">
    <source>
        <dbReference type="Proteomes" id="UP000247647"/>
    </source>
</evidence>
<evidence type="ECO:0008006" key="4">
    <source>
        <dbReference type="Google" id="ProtNLM"/>
    </source>
</evidence>
<dbReference type="OrthoDB" id="341259at2759"/>
<feature type="non-terminal residue" evidence="2">
    <location>
        <position position="1"/>
    </location>
</feature>
<dbReference type="EMBL" id="KZ821449">
    <property type="protein sequence ID" value="PYH37818.1"/>
    <property type="molecule type" value="Genomic_DNA"/>
</dbReference>
<dbReference type="AlphaFoldDB" id="A0A318ZC16"/>
<dbReference type="Proteomes" id="UP000247647">
    <property type="component" value="Unassembled WGS sequence"/>
</dbReference>
<protein>
    <recommendedName>
        <fullName evidence="4">ZZ-type domain-containing protein</fullName>
    </recommendedName>
</protein>
<reference evidence="2" key="1">
    <citation type="submission" date="2016-12" db="EMBL/GenBank/DDBJ databases">
        <title>The genomes of Aspergillus section Nigri reveals drivers in fungal speciation.</title>
        <authorList>
            <consortium name="DOE Joint Genome Institute"/>
            <person name="Vesth T.C."/>
            <person name="Nybo J."/>
            <person name="Theobald S."/>
            <person name="Brandl J."/>
            <person name="Frisvad J.C."/>
            <person name="Nielsen K.F."/>
            <person name="Lyhne E.K."/>
            <person name="Kogle M.E."/>
            <person name="Kuo A."/>
            <person name="Riley R."/>
            <person name="Clum A."/>
            <person name="Nolan M."/>
            <person name="Lipzen A."/>
            <person name="Salamov A."/>
            <person name="Henrissat B."/>
            <person name="Wiebenga A."/>
            <person name="De Vries R.P."/>
            <person name="Grigoriev I.V."/>
            <person name="Mortensen U.H."/>
            <person name="Andersen M.R."/>
            <person name="Baker S.E."/>
        </authorList>
    </citation>
    <scope>NUCLEOTIDE SEQUENCE [LARGE SCALE GENOMIC DNA]</scope>
    <source>
        <strain evidence="2">CBS 115656</strain>
    </source>
</reference>
<organism evidence="2 3">
    <name type="scientific">Aspergillus neoniger (strain CBS 115656)</name>
    <dbReference type="NCBI Taxonomy" id="1448310"/>
    <lineage>
        <taxon>Eukaryota</taxon>
        <taxon>Fungi</taxon>
        <taxon>Dikarya</taxon>
        <taxon>Ascomycota</taxon>
        <taxon>Pezizomycotina</taxon>
        <taxon>Eurotiomycetes</taxon>
        <taxon>Eurotiomycetidae</taxon>
        <taxon>Eurotiales</taxon>
        <taxon>Aspergillaceae</taxon>
        <taxon>Aspergillus</taxon>
        <taxon>Aspergillus subgen. Circumdati</taxon>
    </lineage>
</organism>
<dbReference type="GeneID" id="37123614"/>